<comment type="caution">
    <text evidence="2">The sequence shown here is derived from an EMBL/GenBank/DDBJ whole genome shotgun (WGS) entry which is preliminary data.</text>
</comment>
<evidence type="ECO:0008006" key="4">
    <source>
        <dbReference type="Google" id="ProtNLM"/>
    </source>
</evidence>
<dbReference type="Proteomes" id="UP001300692">
    <property type="component" value="Unassembled WGS sequence"/>
</dbReference>
<keyword evidence="1" id="KW-0732">Signal</keyword>
<evidence type="ECO:0000313" key="3">
    <source>
        <dbReference type="Proteomes" id="UP001300692"/>
    </source>
</evidence>
<dbReference type="RefSeq" id="WP_264139467.1">
    <property type="nucleotide sequence ID" value="NZ_JAOYOD010000001.1"/>
</dbReference>
<keyword evidence="3" id="KW-1185">Reference proteome</keyword>
<sequence>MKKIAVLFTFLLLSQHLLAQTDGNYEYTKEFIWGINKNTNGGLIGGFMFRWSSARGEKKFRSIGFELMNVKHPKENRISNGQSQFIYGKSNFLYSIRAQYGFDHLLFKKAPDKGVQINFNYSIGPTLGVIAPYYVQDGNGDSKQFSFEDFPTWNSIARTGHVFEGLGESELAFGVNARAGLLFEMGAFKSNVTGFEIGALIEAFTKEIELMPREDNKAVFLSAYITIFYGSRR</sequence>
<organism evidence="2 3">
    <name type="scientific">Reichenbachiella ulvae</name>
    <dbReference type="NCBI Taxonomy" id="2980104"/>
    <lineage>
        <taxon>Bacteria</taxon>
        <taxon>Pseudomonadati</taxon>
        <taxon>Bacteroidota</taxon>
        <taxon>Cytophagia</taxon>
        <taxon>Cytophagales</taxon>
        <taxon>Reichenbachiellaceae</taxon>
        <taxon>Reichenbachiella</taxon>
    </lineage>
</organism>
<feature type="signal peptide" evidence="1">
    <location>
        <begin position="1"/>
        <end position="19"/>
    </location>
</feature>
<dbReference type="EMBL" id="JAOYOD010000001">
    <property type="protein sequence ID" value="MCV9388590.1"/>
    <property type="molecule type" value="Genomic_DNA"/>
</dbReference>
<name>A0ABT3CYM4_9BACT</name>
<proteinExistence type="predicted"/>
<reference evidence="2 3" key="1">
    <citation type="submission" date="2022-10" db="EMBL/GenBank/DDBJ databases">
        <title>Comparative genomics and taxonomic characterization of three novel marine species of genus Reichenbachiella exhibiting antioxidant and polysaccharide degradation activities.</title>
        <authorList>
            <person name="Muhammad N."/>
            <person name="Lee Y.-J."/>
            <person name="Ko J."/>
            <person name="Kim S.-G."/>
        </authorList>
    </citation>
    <scope>NUCLEOTIDE SEQUENCE [LARGE SCALE GENOMIC DNA]</scope>
    <source>
        <strain evidence="2 3">ABR2-5</strain>
    </source>
</reference>
<evidence type="ECO:0000313" key="2">
    <source>
        <dbReference type="EMBL" id="MCV9388590.1"/>
    </source>
</evidence>
<evidence type="ECO:0000256" key="1">
    <source>
        <dbReference type="SAM" id="SignalP"/>
    </source>
</evidence>
<gene>
    <name evidence="2" type="ORF">N7U62_18030</name>
</gene>
<accession>A0ABT3CYM4</accession>
<protein>
    <recommendedName>
        <fullName evidence="4">Outer membrane protein beta-barrel domain-containing protein</fullName>
    </recommendedName>
</protein>
<feature type="chain" id="PRO_5046861531" description="Outer membrane protein beta-barrel domain-containing protein" evidence="1">
    <location>
        <begin position="20"/>
        <end position="233"/>
    </location>
</feature>